<dbReference type="Proteomes" id="UP000215335">
    <property type="component" value="Unassembled WGS sequence"/>
</dbReference>
<comment type="similarity">
    <text evidence="1">Belongs to the type-B carboxylesterase/lipase family.</text>
</comment>
<dbReference type="PANTHER" id="PTHR43142">
    <property type="entry name" value="CARBOXYLIC ESTER HYDROLASE"/>
    <property type="match status" value="1"/>
</dbReference>
<feature type="domain" description="Carboxylesterase type B" evidence="6">
    <location>
        <begin position="64"/>
        <end position="565"/>
    </location>
</feature>
<evidence type="ECO:0000313" key="7">
    <source>
        <dbReference type="EMBL" id="OXU20352.1"/>
    </source>
</evidence>
<dbReference type="OrthoDB" id="6846267at2759"/>
<dbReference type="InterPro" id="IPR029058">
    <property type="entry name" value="AB_hydrolase_fold"/>
</dbReference>
<dbReference type="InterPro" id="IPR019826">
    <property type="entry name" value="Carboxylesterase_B_AS"/>
</dbReference>
<gene>
    <name evidence="7" type="ORF">TSAR_002054</name>
</gene>
<dbReference type="InterPro" id="IPR019819">
    <property type="entry name" value="Carboxylesterase_B_CS"/>
</dbReference>
<name>A0A232EPU7_9HYME</name>
<keyword evidence="5" id="KW-0325">Glycoprotein</keyword>
<dbReference type="PROSITE" id="PS00122">
    <property type="entry name" value="CARBOXYLESTERASE_B_1"/>
    <property type="match status" value="2"/>
</dbReference>
<keyword evidence="3" id="KW-0378">Hydrolase</keyword>
<dbReference type="STRING" id="543379.A0A232EPU7"/>
<comment type="caution">
    <text evidence="7">The sequence shown here is derived from an EMBL/GenBank/DDBJ whole genome shotgun (WGS) entry which is preliminary data.</text>
</comment>
<keyword evidence="2" id="KW-0719">Serine esterase</keyword>
<dbReference type="AlphaFoldDB" id="A0A232EPU7"/>
<keyword evidence="8" id="KW-1185">Reference proteome</keyword>
<evidence type="ECO:0000256" key="2">
    <source>
        <dbReference type="ARBA" id="ARBA00022487"/>
    </source>
</evidence>
<sequence length="1178" mass="133217">MTHSDLRADRRLVHCATNVNFCFKSIICRLSESKKASIVLTEMEALNVFLIILIVGSCFCQDDSPKVSTPLGKIKGHYKISTQGKQFEAYEGIPYALPPIAERRFQPPVPVKPWKNELIANNSNYSCMQHRRFPNVQGDFVSGDEDCLYLNIYVPIRKTNESLPVIFWIHGGAFQYGTGLKFGPKYLMDYNVILVTINYRLGVLGFLSTEDQVVSGNMGLKDQSVALRWISDNIKYFGGDPKKVTLTGLSAGGASVHYHYLSPMSAGLFSSGISHSGTSFNCWTQTENSREKALKLAELVNCPTFDIREMIKCFQNRPARILVTAEAEFMPWRFNPFTPFGPVAERDAVNPFIDRSPIEIINSGDVQDLPWVTGITSEEGLYPVAEFALNDKVLKELDKDWESIAPYLLDYYYTIPKYEHAYVARVIREHYFGNKTISKENVSTLIQLVGDRIFGADAEKAARTQAYVNKNPVWFFYYSHRASHSVSDSLSNSSRNLGVCHGDDTSLILENRHIIPTRKPDIDMQKDLIKFWVTVARTGIPKFGPKWLQVNPVKLNFDYLHIAGPGNFKTKASPNFGQRIFWQSINFDENREIIKHHLGYPVWNSSPDISVNYITLIVMVNSRQKRMKFILLLLGFGIAKEAFTEHVPPIVQTPLGGIEGSIKKSYNGRTYAAYEGIPYALPPMLERRFQPPEPITGWIGNLSATKPGNLCIQYSHTPKNIDDRVIGDEDCLYLNVYVPYTVPEKQLPVIFSIHGGGFQFGEADTGAKFLMDRDVIVVTISYRLGIFGFLSTEDDIVLGNMGLKDQSMALRWTSENIQYFGGDPKKITLIGISAGGASVHYHYLSPWSRRLFRNGISFSGATFGPGKQTENAREKAHELGALLGCPTENTSEMVTCLRSRPARSISQATKHFMPWLYNPFTPFGPVVEKTGNKPFVDRSPIEIISSGDAADLLWITGLVSEEGLYPAAEFINNDTLLQELNDNWDNIAPHLLDYNYTIPLDMHAAVARKIRNHYLGTKQIDWKTTQALTYLIGDRLYAVDGEKAARWQAKMNKSPVYFWYYSYRALTSFSDVLSNSMNNYGVAHSDDFSLLFEENYMYPPMRASDRAMQEKMIDFVVSVAEKGSPDFGLDFEWKKLDPSKNELEFLHIAGPDDIKMKTVSNFAEKRFWSTIDFNENKL</sequence>
<dbReference type="PROSITE" id="PS00941">
    <property type="entry name" value="CARBOXYLESTERASE_B_2"/>
    <property type="match status" value="2"/>
</dbReference>
<keyword evidence="4" id="KW-1015">Disulfide bond</keyword>
<evidence type="ECO:0000256" key="5">
    <source>
        <dbReference type="ARBA" id="ARBA00023180"/>
    </source>
</evidence>
<proteinExistence type="inferred from homology"/>
<organism evidence="7 8">
    <name type="scientific">Trichomalopsis sarcophagae</name>
    <dbReference type="NCBI Taxonomy" id="543379"/>
    <lineage>
        <taxon>Eukaryota</taxon>
        <taxon>Metazoa</taxon>
        <taxon>Ecdysozoa</taxon>
        <taxon>Arthropoda</taxon>
        <taxon>Hexapoda</taxon>
        <taxon>Insecta</taxon>
        <taxon>Pterygota</taxon>
        <taxon>Neoptera</taxon>
        <taxon>Endopterygota</taxon>
        <taxon>Hymenoptera</taxon>
        <taxon>Apocrita</taxon>
        <taxon>Proctotrupomorpha</taxon>
        <taxon>Chalcidoidea</taxon>
        <taxon>Pteromalidae</taxon>
        <taxon>Pteromalinae</taxon>
        <taxon>Trichomalopsis</taxon>
    </lineage>
</organism>
<dbReference type="Pfam" id="PF00135">
    <property type="entry name" value="COesterase"/>
    <property type="match status" value="2"/>
</dbReference>
<evidence type="ECO:0000256" key="1">
    <source>
        <dbReference type="ARBA" id="ARBA00005964"/>
    </source>
</evidence>
<dbReference type="GO" id="GO:0052689">
    <property type="term" value="F:carboxylic ester hydrolase activity"/>
    <property type="evidence" value="ECO:0007669"/>
    <property type="project" value="UniProtKB-KW"/>
</dbReference>
<feature type="domain" description="Carboxylesterase type B" evidence="6">
    <location>
        <begin position="649"/>
        <end position="1156"/>
    </location>
</feature>
<dbReference type="EMBL" id="NNAY01002904">
    <property type="protein sequence ID" value="OXU20352.1"/>
    <property type="molecule type" value="Genomic_DNA"/>
</dbReference>
<reference evidence="7 8" key="1">
    <citation type="journal article" date="2017" name="Curr. Biol.">
        <title>The Evolution of Venom by Co-option of Single-Copy Genes.</title>
        <authorList>
            <person name="Martinson E.O."/>
            <person name="Mrinalini"/>
            <person name="Kelkar Y.D."/>
            <person name="Chang C.H."/>
            <person name="Werren J.H."/>
        </authorList>
    </citation>
    <scope>NUCLEOTIDE SEQUENCE [LARGE SCALE GENOMIC DNA]</scope>
    <source>
        <strain evidence="7 8">Alberta</strain>
        <tissue evidence="7">Whole body</tissue>
    </source>
</reference>
<dbReference type="Gene3D" id="3.40.50.1820">
    <property type="entry name" value="alpha/beta hydrolase"/>
    <property type="match status" value="2"/>
</dbReference>
<protein>
    <recommendedName>
        <fullName evidence="6">Carboxylesterase type B domain-containing protein</fullName>
    </recommendedName>
</protein>
<accession>A0A232EPU7</accession>
<evidence type="ECO:0000313" key="8">
    <source>
        <dbReference type="Proteomes" id="UP000215335"/>
    </source>
</evidence>
<dbReference type="PANTHER" id="PTHR43142:SF1">
    <property type="entry name" value="CARBOXYLIC ESTER HYDROLASE"/>
    <property type="match status" value="1"/>
</dbReference>
<evidence type="ECO:0000259" key="6">
    <source>
        <dbReference type="Pfam" id="PF00135"/>
    </source>
</evidence>
<dbReference type="SUPFAM" id="SSF53474">
    <property type="entry name" value="alpha/beta-Hydrolases"/>
    <property type="match status" value="2"/>
</dbReference>
<dbReference type="InterPro" id="IPR002018">
    <property type="entry name" value="CarbesteraseB"/>
</dbReference>
<evidence type="ECO:0000256" key="4">
    <source>
        <dbReference type="ARBA" id="ARBA00023157"/>
    </source>
</evidence>
<evidence type="ECO:0000256" key="3">
    <source>
        <dbReference type="ARBA" id="ARBA00022801"/>
    </source>
</evidence>